<organism evidence="1 2">
    <name type="scientific">Dendrolimus kikuchii</name>
    <dbReference type="NCBI Taxonomy" id="765133"/>
    <lineage>
        <taxon>Eukaryota</taxon>
        <taxon>Metazoa</taxon>
        <taxon>Ecdysozoa</taxon>
        <taxon>Arthropoda</taxon>
        <taxon>Hexapoda</taxon>
        <taxon>Insecta</taxon>
        <taxon>Pterygota</taxon>
        <taxon>Neoptera</taxon>
        <taxon>Endopterygota</taxon>
        <taxon>Lepidoptera</taxon>
        <taxon>Glossata</taxon>
        <taxon>Ditrysia</taxon>
        <taxon>Bombycoidea</taxon>
        <taxon>Lasiocampidae</taxon>
        <taxon>Dendrolimus</taxon>
    </lineage>
</organism>
<protein>
    <submittedName>
        <fullName evidence="1">Uncharacterized protein</fullName>
    </submittedName>
</protein>
<gene>
    <name evidence="1" type="ORF">K1T71_001783</name>
</gene>
<dbReference type="Proteomes" id="UP000824533">
    <property type="component" value="Linkage Group LG03"/>
</dbReference>
<evidence type="ECO:0000313" key="1">
    <source>
        <dbReference type="EMBL" id="KAJ0182414.1"/>
    </source>
</evidence>
<comment type="caution">
    <text evidence="1">The sequence shown here is derived from an EMBL/GenBank/DDBJ whole genome shotgun (WGS) entry which is preliminary data.</text>
</comment>
<dbReference type="EMBL" id="CM034389">
    <property type="protein sequence ID" value="KAJ0182414.1"/>
    <property type="molecule type" value="Genomic_DNA"/>
</dbReference>
<accession>A0ACC1DEP5</accession>
<name>A0ACC1DEP5_9NEOP</name>
<reference evidence="1 2" key="1">
    <citation type="journal article" date="2021" name="Front. Genet.">
        <title>Chromosome-Level Genome Assembly Reveals Significant Gene Expansion in the Toll and IMD Signaling Pathways of Dendrolimus kikuchii.</title>
        <authorList>
            <person name="Zhou J."/>
            <person name="Wu P."/>
            <person name="Xiong Z."/>
            <person name="Liu N."/>
            <person name="Zhao N."/>
            <person name="Ji M."/>
            <person name="Qiu Y."/>
            <person name="Yang B."/>
        </authorList>
    </citation>
    <scope>NUCLEOTIDE SEQUENCE [LARGE SCALE GENOMIC DNA]</scope>
    <source>
        <strain evidence="1">Ann1</strain>
    </source>
</reference>
<proteinExistence type="predicted"/>
<evidence type="ECO:0000313" key="2">
    <source>
        <dbReference type="Proteomes" id="UP000824533"/>
    </source>
</evidence>
<keyword evidence="2" id="KW-1185">Reference proteome</keyword>
<sequence>MDSSNKNVPKGRNNTQNTSYNPWNLLFNTRTRTESENSVNSNLQNCQTGSQFGGLQRQTSKNEEYLWMMWRS</sequence>